<gene>
    <name evidence="3" type="ORF">GGG17_01745</name>
</gene>
<evidence type="ECO:0000256" key="1">
    <source>
        <dbReference type="SAM" id="MobiDB-lite"/>
    </source>
</evidence>
<dbReference type="EMBL" id="WLVL01000006">
    <property type="protein sequence ID" value="MTB70718.1"/>
    <property type="molecule type" value="Genomic_DNA"/>
</dbReference>
<reference evidence="3 4" key="1">
    <citation type="submission" date="2019-11" db="EMBL/GenBank/DDBJ databases">
        <title>Whole genome sequencing identifies a novel species of the genus Arsenicicoccus isolated from human blood.</title>
        <authorList>
            <person name="Jeong J.H."/>
            <person name="Kweon O.J."/>
            <person name="Kim H.R."/>
            <person name="Kim T.-H."/>
            <person name="Ha S.-M."/>
            <person name="Lee M.-K."/>
        </authorList>
    </citation>
    <scope>NUCLEOTIDE SEQUENCE [LARGE SCALE GENOMIC DNA]</scope>
    <source>
        <strain evidence="3 4">MKL-02</strain>
    </source>
</reference>
<keyword evidence="4" id="KW-1185">Reference proteome</keyword>
<evidence type="ECO:0000313" key="4">
    <source>
        <dbReference type="Proteomes" id="UP000431092"/>
    </source>
</evidence>
<name>A0A6I3I948_9MICO</name>
<accession>A0A6I3I948</accession>
<evidence type="ECO:0000259" key="2">
    <source>
        <dbReference type="Pfam" id="PF13683"/>
    </source>
</evidence>
<sequence>MTECINGLYKTEWIRTTIFHAGPYKTVGNVEYATAGWVSCYNHRRLRSALGYVPPTEYEIAHYAALNPEPQPACERQRPQAVHPPCRQHAEVTR</sequence>
<dbReference type="InterPro" id="IPR012337">
    <property type="entry name" value="RNaseH-like_sf"/>
</dbReference>
<evidence type="ECO:0000313" key="3">
    <source>
        <dbReference type="EMBL" id="MTB70718.1"/>
    </source>
</evidence>
<dbReference type="SUPFAM" id="SSF53098">
    <property type="entry name" value="Ribonuclease H-like"/>
    <property type="match status" value="1"/>
</dbReference>
<feature type="region of interest" description="Disordered" evidence="1">
    <location>
        <begin position="72"/>
        <end position="94"/>
    </location>
</feature>
<dbReference type="GO" id="GO:0015074">
    <property type="term" value="P:DNA integration"/>
    <property type="evidence" value="ECO:0007669"/>
    <property type="project" value="InterPro"/>
</dbReference>
<proteinExistence type="predicted"/>
<dbReference type="AlphaFoldDB" id="A0A6I3I948"/>
<dbReference type="Pfam" id="PF13683">
    <property type="entry name" value="rve_3"/>
    <property type="match status" value="1"/>
</dbReference>
<feature type="domain" description="Integrase catalytic" evidence="2">
    <location>
        <begin position="3"/>
        <end position="55"/>
    </location>
</feature>
<organism evidence="3 4">
    <name type="scientific">Arsenicicoccus cauae</name>
    <dbReference type="NCBI Taxonomy" id="2663847"/>
    <lineage>
        <taxon>Bacteria</taxon>
        <taxon>Bacillati</taxon>
        <taxon>Actinomycetota</taxon>
        <taxon>Actinomycetes</taxon>
        <taxon>Micrococcales</taxon>
        <taxon>Intrasporangiaceae</taxon>
        <taxon>Arsenicicoccus</taxon>
    </lineage>
</organism>
<comment type="caution">
    <text evidence="3">The sequence shown here is derived from an EMBL/GenBank/DDBJ whole genome shotgun (WGS) entry which is preliminary data.</text>
</comment>
<dbReference type="InterPro" id="IPR001584">
    <property type="entry name" value="Integrase_cat-core"/>
</dbReference>
<dbReference type="Proteomes" id="UP000431092">
    <property type="component" value="Unassembled WGS sequence"/>
</dbReference>
<protein>
    <submittedName>
        <fullName evidence="3">Transposase</fullName>
    </submittedName>
</protein>